<dbReference type="Proteomes" id="UP000800082">
    <property type="component" value="Unassembled WGS sequence"/>
</dbReference>
<organism evidence="1 2">
    <name type="scientific">Didymella exigua CBS 183.55</name>
    <dbReference type="NCBI Taxonomy" id="1150837"/>
    <lineage>
        <taxon>Eukaryota</taxon>
        <taxon>Fungi</taxon>
        <taxon>Dikarya</taxon>
        <taxon>Ascomycota</taxon>
        <taxon>Pezizomycotina</taxon>
        <taxon>Dothideomycetes</taxon>
        <taxon>Pleosporomycetidae</taxon>
        <taxon>Pleosporales</taxon>
        <taxon>Pleosporineae</taxon>
        <taxon>Didymellaceae</taxon>
        <taxon>Didymella</taxon>
    </lineage>
</organism>
<dbReference type="RefSeq" id="XP_033452230.1">
    <property type="nucleotide sequence ID" value="XM_033591169.1"/>
</dbReference>
<keyword evidence="2" id="KW-1185">Reference proteome</keyword>
<protein>
    <submittedName>
        <fullName evidence="1">Uncharacterized protein</fullName>
    </submittedName>
</protein>
<evidence type="ECO:0000313" key="1">
    <source>
        <dbReference type="EMBL" id="KAF1931982.1"/>
    </source>
</evidence>
<dbReference type="AlphaFoldDB" id="A0A6A5RVS7"/>
<proteinExistence type="predicted"/>
<accession>A0A6A5RVS7</accession>
<dbReference type="GeneID" id="54348837"/>
<dbReference type="EMBL" id="ML978959">
    <property type="protein sequence ID" value="KAF1931982.1"/>
    <property type="molecule type" value="Genomic_DNA"/>
</dbReference>
<name>A0A6A5RVS7_9PLEO</name>
<evidence type="ECO:0000313" key="2">
    <source>
        <dbReference type="Proteomes" id="UP000800082"/>
    </source>
</evidence>
<reference evidence="1" key="1">
    <citation type="journal article" date="2020" name="Stud. Mycol.">
        <title>101 Dothideomycetes genomes: a test case for predicting lifestyles and emergence of pathogens.</title>
        <authorList>
            <person name="Haridas S."/>
            <person name="Albert R."/>
            <person name="Binder M."/>
            <person name="Bloem J."/>
            <person name="Labutti K."/>
            <person name="Salamov A."/>
            <person name="Andreopoulos B."/>
            <person name="Baker S."/>
            <person name="Barry K."/>
            <person name="Bills G."/>
            <person name="Bluhm B."/>
            <person name="Cannon C."/>
            <person name="Castanera R."/>
            <person name="Culley D."/>
            <person name="Daum C."/>
            <person name="Ezra D."/>
            <person name="Gonzalez J."/>
            <person name="Henrissat B."/>
            <person name="Kuo A."/>
            <person name="Liang C."/>
            <person name="Lipzen A."/>
            <person name="Lutzoni F."/>
            <person name="Magnuson J."/>
            <person name="Mondo S."/>
            <person name="Nolan M."/>
            <person name="Ohm R."/>
            <person name="Pangilinan J."/>
            <person name="Park H.-J."/>
            <person name="Ramirez L."/>
            <person name="Alfaro M."/>
            <person name="Sun H."/>
            <person name="Tritt A."/>
            <person name="Yoshinaga Y."/>
            <person name="Zwiers L.-H."/>
            <person name="Turgeon B."/>
            <person name="Goodwin S."/>
            <person name="Spatafora J."/>
            <person name="Crous P."/>
            <person name="Grigoriev I."/>
        </authorList>
    </citation>
    <scope>NUCLEOTIDE SEQUENCE</scope>
    <source>
        <strain evidence="1">CBS 183.55</strain>
    </source>
</reference>
<sequence>MLNSTFSLHVLEEPCLSLNKHLTAANLRLQKSKQLSNISLTWIRKDSRPGCAR</sequence>
<gene>
    <name evidence="1" type="ORF">M421DRAFT_416712</name>
</gene>